<organism evidence="1 2">
    <name type="scientific">Hominisplanchenecus murintestinalis</name>
    <dbReference type="NCBI Taxonomy" id="2941517"/>
    <lineage>
        <taxon>Bacteria</taxon>
        <taxon>Bacillati</taxon>
        <taxon>Bacillota</taxon>
        <taxon>Clostridia</taxon>
        <taxon>Lachnospirales</taxon>
        <taxon>Lachnospiraceae</taxon>
        <taxon>Hominisplanchenecus</taxon>
    </lineage>
</organism>
<dbReference type="Proteomes" id="UP000307720">
    <property type="component" value="Unassembled WGS sequence"/>
</dbReference>
<evidence type="ECO:0000313" key="1">
    <source>
        <dbReference type="EMBL" id="TGX96143.1"/>
    </source>
</evidence>
<sequence length="75" mass="8632">MEQGIELHISEVLKEERTKKGNSQEKLAEYCGVSKSAVSKWEQGISRPSIYQFPQIADFYNITIQRLLTGKKKDE</sequence>
<comment type="caution">
    <text evidence="1">The sequence shown here is derived from an EMBL/GenBank/DDBJ whole genome shotgun (WGS) entry which is preliminary data.</text>
</comment>
<dbReference type="EMBL" id="SRZB01000084">
    <property type="protein sequence ID" value="TGX96143.1"/>
    <property type="molecule type" value="Genomic_DNA"/>
</dbReference>
<name>A0AC61QUR8_9FIRM</name>
<evidence type="ECO:0000313" key="2">
    <source>
        <dbReference type="Proteomes" id="UP000307720"/>
    </source>
</evidence>
<protein>
    <submittedName>
        <fullName evidence="1">XRE family transcriptional regulator</fullName>
    </submittedName>
</protein>
<accession>A0AC61QUR8</accession>
<gene>
    <name evidence="1" type="ORF">E5357_17205</name>
</gene>
<reference evidence="1" key="1">
    <citation type="submission" date="2019-04" db="EMBL/GenBank/DDBJ databases">
        <title>Microbes associate with the intestines of laboratory mice.</title>
        <authorList>
            <person name="Navarre W."/>
            <person name="Wong E."/>
            <person name="Huang K."/>
            <person name="Tropini C."/>
            <person name="Ng K."/>
            <person name="Yu B."/>
        </authorList>
    </citation>
    <scope>NUCLEOTIDE SEQUENCE</scope>
    <source>
        <strain evidence="1">NM72_1-8</strain>
    </source>
</reference>
<keyword evidence="2" id="KW-1185">Reference proteome</keyword>
<proteinExistence type="predicted"/>